<name>A0A644YUP8_9ZZZZ</name>
<proteinExistence type="predicted"/>
<dbReference type="AlphaFoldDB" id="A0A644YUP8"/>
<gene>
    <name evidence="1" type="ORF">SDC9_78854</name>
</gene>
<dbReference type="EMBL" id="VSSQ01006320">
    <property type="protein sequence ID" value="MPM32292.1"/>
    <property type="molecule type" value="Genomic_DNA"/>
</dbReference>
<reference evidence="1" key="1">
    <citation type="submission" date="2019-08" db="EMBL/GenBank/DDBJ databases">
        <authorList>
            <person name="Kucharzyk K."/>
            <person name="Murdoch R.W."/>
            <person name="Higgins S."/>
            <person name="Loffler F."/>
        </authorList>
    </citation>
    <scope>NUCLEOTIDE SEQUENCE</scope>
</reference>
<evidence type="ECO:0000313" key="1">
    <source>
        <dbReference type="EMBL" id="MPM32292.1"/>
    </source>
</evidence>
<protein>
    <submittedName>
        <fullName evidence="1">Uncharacterized protein</fullName>
    </submittedName>
</protein>
<comment type="caution">
    <text evidence="1">The sequence shown here is derived from an EMBL/GenBank/DDBJ whole genome shotgun (WGS) entry which is preliminary data.</text>
</comment>
<organism evidence="1">
    <name type="scientific">bioreactor metagenome</name>
    <dbReference type="NCBI Taxonomy" id="1076179"/>
    <lineage>
        <taxon>unclassified sequences</taxon>
        <taxon>metagenomes</taxon>
        <taxon>ecological metagenomes</taxon>
    </lineage>
</organism>
<accession>A0A644YUP8</accession>
<sequence>MQEFRRRHSGRIAFLLQEDLPFGFEYLSALLQLFTVVQKLQEFILQLFELPCYCRDPFADGNLLQKLLHRIFGGAFWGGNVLRSCLLFPSGQDSTTDSKHSRQRPSNYPEIRQHKGQYQKHSCSHKQQAERTFFRNCRRRPPLARPLHIALQRRISLISQLLVLETCLFFLERFQLVFMEADVVVQTQ</sequence>